<feature type="domain" description="USP" evidence="10">
    <location>
        <begin position="148"/>
        <end position="603"/>
    </location>
</feature>
<dbReference type="GO" id="GO:0006508">
    <property type="term" value="P:proteolysis"/>
    <property type="evidence" value="ECO:0007669"/>
    <property type="project" value="UniProtKB-KW"/>
</dbReference>
<feature type="region of interest" description="Disordered" evidence="8">
    <location>
        <begin position="494"/>
        <end position="514"/>
    </location>
</feature>
<feature type="region of interest" description="Disordered" evidence="8">
    <location>
        <begin position="633"/>
        <end position="703"/>
    </location>
</feature>
<name>A0A1V6Z457_PENNA</name>
<keyword evidence="9" id="KW-0472">Membrane</keyword>
<dbReference type="Gene3D" id="3.90.70.10">
    <property type="entry name" value="Cysteine proteinases"/>
    <property type="match status" value="1"/>
</dbReference>
<feature type="compositionally biased region" description="Polar residues" evidence="8">
    <location>
        <begin position="647"/>
        <end position="666"/>
    </location>
</feature>
<dbReference type="PANTHER" id="PTHR24006:SF888">
    <property type="entry name" value="UBIQUITIN CARBOXYL-TERMINAL HYDROLASE 30"/>
    <property type="match status" value="1"/>
</dbReference>
<dbReference type="PROSITE" id="PS50235">
    <property type="entry name" value="USP_3"/>
    <property type="match status" value="1"/>
</dbReference>
<dbReference type="GO" id="GO:0005829">
    <property type="term" value="C:cytosol"/>
    <property type="evidence" value="ECO:0007669"/>
    <property type="project" value="TreeGrafter"/>
</dbReference>
<dbReference type="EMBL" id="MOOB01000004">
    <property type="protein sequence ID" value="OQE94430.1"/>
    <property type="molecule type" value="Genomic_DNA"/>
</dbReference>
<reference evidence="13" key="2">
    <citation type="journal article" date="2017" name="Nat. Microbiol.">
        <title>Global analysis of biosynthetic gene clusters reveals vast potential of secondary metabolite production in Penicillium species.</title>
        <authorList>
            <person name="Nielsen J.C."/>
            <person name="Grijseels S."/>
            <person name="Prigent S."/>
            <person name="Ji B."/>
            <person name="Dainat J."/>
            <person name="Nielsen K.F."/>
            <person name="Frisvad J.C."/>
            <person name="Workman M."/>
            <person name="Nielsen J."/>
        </authorList>
    </citation>
    <scope>NUCLEOTIDE SEQUENCE [LARGE SCALE GENOMIC DNA]</scope>
    <source>
        <strain evidence="13">IBT 13039</strain>
    </source>
</reference>
<keyword evidence="5" id="KW-0833">Ubl conjugation pathway</keyword>
<dbReference type="InterPro" id="IPR038765">
    <property type="entry name" value="Papain-like_cys_pep_sf"/>
</dbReference>
<evidence type="ECO:0000256" key="4">
    <source>
        <dbReference type="ARBA" id="ARBA00022670"/>
    </source>
</evidence>
<protein>
    <recommendedName>
        <fullName evidence="3">ubiquitinyl hydrolase 1</fullName>
        <ecNumber evidence="3">3.4.19.12</ecNumber>
    </recommendedName>
</protein>
<dbReference type="Pfam" id="PF00443">
    <property type="entry name" value="UCH"/>
    <property type="match status" value="1"/>
</dbReference>
<evidence type="ECO:0000256" key="3">
    <source>
        <dbReference type="ARBA" id="ARBA00012759"/>
    </source>
</evidence>
<evidence type="ECO:0000313" key="11">
    <source>
        <dbReference type="EMBL" id="CAG7947356.1"/>
    </source>
</evidence>
<dbReference type="GO" id="GO:0005634">
    <property type="term" value="C:nucleus"/>
    <property type="evidence" value="ECO:0007669"/>
    <property type="project" value="TreeGrafter"/>
</dbReference>
<evidence type="ECO:0000256" key="7">
    <source>
        <dbReference type="ARBA" id="ARBA00022807"/>
    </source>
</evidence>
<keyword evidence="7" id="KW-0788">Thiol protease</keyword>
<proteinExistence type="inferred from homology"/>
<feature type="transmembrane region" description="Helical" evidence="9">
    <location>
        <begin position="38"/>
        <end position="57"/>
    </location>
</feature>
<keyword evidence="4" id="KW-0645">Protease</keyword>
<sequence>MNTRDGRSETFSNRHNQYASRNSHYEIALATLQNNQPLAYIFIALISIPILLGYLGLVPISLFQLPWDLIVYFTPSRVVIALDPHISTSDQETLASSSSPLPLQDKSDAMKRILGLDNNVYFPFFSRSKSLSIFGNALLGDTKDVAPPGLGNWNNSCFQNSIIQGLASLKYLAEFLGHNVDNLSGKASVSTHRALLDLIDRLNSASKSGTKLWISGPLKTMSSWQQQDAQEYFSKLLSQIDLEAERCSRGETLNMGLKIAGPDENIFRDSDCDDPVTPWEPKSLPSTDKLYLDRVSSCNPLEGLLAQRVGCMECGWTEGISLIPFNCLTVPLGKRSSYDVRECLDQYMTLEPIEGVECAKCTLLHRQEQLVNLISGFEADESRPESSDEPQPLDAVKLSAHSRLEAVKTALDGNDFSENTLANKCHINSKNRISTTKSRQAVIARAPRCLAIHINRSVFDEYTGTLEKNLAAVTFPQMIDLNNWCLGTQPLSKSGDNSEHWETNPSRSMLPQPGESIQVPSRYYQLRAIITHYGRHENGHYICYRKYPTSEFTAPAPDEILQAEGDKDKPERWWRLSDDDVQMVSEGHVMTQGGAFMLFYEAVDDSVSPWSTRSATPEHDLYDKYAESSQFESEESMCNSAMPKDISTPSTVTDFESATSRETSISLPMDDLLPVDQPSKTSNVIDTDAERNAELDSPSTVVA</sequence>
<evidence type="ECO:0000313" key="12">
    <source>
        <dbReference type="EMBL" id="OQE94430.1"/>
    </source>
</evidence>
<dbReference type="Proteomes" id="UP000191691">
    <property type="component" value="Unassembled WGS sequence"/>
</dbReference>
<evidence type="ECO:0000256" key="5">
    <source>
        <dbReference type="ARBA" id="ARBA00022786"/>
    </source>
</evidence>
<dbReference type="CDD" id="cd02662">
    <property type="entry name" value="Peptidase_C19F"/>
    <property type="match status" value="1"/>
</dbReference>
<dbReference type="InterPro" id="IPR050164">
    <property type="entry name" value="Peptidase_C19"/>
</dbReference>
<accession>A0A1V6Z457</accession>
<dbReference type="Proteomes" id="UP001153461">
    <property type="component" value="Unassembled WGS sequence"/>
</dbReference>
<dbReference type="GO" id="GO:0016579">
    <property type="term" value="P:protein deubiquitination"/>
    <property type="evidence" value="ECO:0007669"/>
    <property type="project" value="InterPro"/>
</dbReference>
<evidence type="ECO:0000256" key="9">
    <source>
        <dbReference type="SAM" id="Phobius"/>
    </source>
</evidence>
<evidence type="ECO:0000256" key="1">
    <source>
        <dbReference type="ARBA" id="ARBA00000707"/>
    </source>
</evidence>
<keyword evidence="13" id="KW-1185">Reference proteome</keyword>
<dbReference type="EC" id="3.4.19.12" evidence="3"/>
<evidence type="ECO:0000256" key="6">
    <source>
        <dbReference type="ARBA" id="ARBA00022801"/>
    </source>
</evidence>
<evidence type="ECO:0000256" key="8">
    <source>
        <dbReference type="SAM" id="MobiDB-lite"/>
    </source>
</evidence>
<reference evidence="11" key="3">
    <citation type="submission" date="2021-07" db="EMBL/GenBank/DDBJ databases">
        <authorList>
            <person name="Branca A.L. A."/>
        </authorList>
    </citation>
    <scope>NUCLEOTIDE SEQUENCE</scope>
</reference>
<dbReference type="STRING" id="60175.A0A1V6Z457"/>
<keyword evidence="9" id="KW-0812">Transmembrane</keyword>
<evidence type="ECO:0000256" key="2">
    <source>
        <dbReference type="ARBA" id="ARBA00009085"/>
    </source>
</evidence>
<dbReference type="PANTHER" id="PTHR24006">
    <property type="entry name" value="UBIQUITIN CARBOXYL-TERMINAL HYDROLASE"/>
    <property type="match status" value="1"/>
</dbReference>
<reference evidence="12" key="1">
    <citation type="submission" date="2016-10" db="EMBL/GenBank/DDBJ databases">
        <title>Uncovering the secondary metabolism of Penicillium species provides insights into the evolution of 6-MSA pathways.</title>
        <authorList>
            <person name="Nielsen J.C."/>
            <person name="Nielsen J."/>
        </authorList>
    </citation>
    <scope>NUCLEOTIDE SEQUENCE [LARGE SCALE GENOMIC DNA]</scope>
    <source>
        <strain evidence="12">IBT 13039</strain>
    </source>
</reference>
<comment type="caution">
    <text evidence="12">The sequence shown here is derived from an EMBL/GenBank/DDBJ whole genome shotgun (WGS) entry which is preliminary data.</text>
</comment>
<dbReference type="InterPro" id="IPR028889">
    <property type="entry name" value="USP"/>
</dbReference>
<dbReference type="InterPro" id="IPR018200">
    <property type="entry name" value="USP_CS"/>
</dbReference>
<dbReference type="PROSITE" id="PS00973">
    <property type="entry name" value="USP_2"/>
    <property type="match status" value="1"/>
</dbReference>
<dbReference type="InterPro" id="IPR001394">
    <property type="entry name" value="Peptidase_C19_UCH"/>
</dbReference>
<keyword evidence="9" id="KW-1133">Transmembrane helix</keyword>
<dbReference type="OrthoDB" id="5581259at2759"/>
<dbReference type="OMA" id="NRDNSCY"/>
<evidence type="ECO:0000259" key="10">
    <source>
        <dbReference type="PROSITE" id="PS50235"/>
    </source>
</evidence>
<gene>
    <name evidence="12" type="ORF">PENNAL_c0004G06509</name>
    <name evidence="11" type="ORF">PNAL_LOCUS385</name>
</gene>
<dbReference type="SUPFAM" id="SSF54001">
    <property type="entry name" value="Cysteine proteinases"/>
    <property type="match status" value="1"/>
</dbReference>
<dbReference type="AlphaFoldDB" id="A0A1V6Z457"/>
<dbReference type="GO" id="GO:0004843">
    <property type="term" value="F:cysteine-type deubiquitinase activity"/>
    <property type="evidence" value="ECO:0007669"/>
    <property type="project" value="UniProtKB-EC"/>
</dbReference>
<comment type="catalytic activity">
    <reaction evidence="1">
        <text>Thiol-dependent hydrolysis of ester, thioester, amide, peptide and isopeptide bonds formed by the C-terminal Gly of ubiquitin (a 76-residue protein attached to proteins as an intracellular targeting signal).</text>
        <dbReference type="EC" id="3.4.19.12"/>
    </reaction>
</comment>
<keyword evidence="6" id="KW-0378">Hydrolase</keyword>
<comment type="similarity">
    <text evidence="2">Belongs to the peptidase C19 family.</text>
</comment>
<dbReference type="EMBL" id="CAJVNV010000011">
    <property type="protein sequence ID" value="CAG7947356.1"/>
    <property type="molecule type" value="Genomic_DNA"/>
</dbReference>
<evidence type="ECO:0000313" key="13">
    <source>
        <dbReference type="Proteomes" id="UP000191691"/>
    </source>
</evidence>
<organism evidence="12 13">
    <name type="scientific">Penicillium nalgiovense</name>
    <dbReference type="NCBI Taxonomy" id="60175"/>
    <lineage>
        <taxon>Eukaryota</taxon>
        <taxon>Fungi</taxon>
        <taxon>Dikarya</taxon>
        <taxon>Ascomycota</taxon>
        <taxon>Pezizomycotina</taxon>
        <taxon>Eurotiomycetes</taxon>
        <taxon>Eurotiomycetidae</taxon>
        <taxon>Eurotiales</taxon>
        <taxon>Aspergillaceae</taxon>
        <taxon>Penicillium</taxon>
    </lineage>
</organism>